<dbReference type="Gene3D" id="3.30.200.20">
    <property type="entry name" value="Phosphorylase Kinase, domain 1"/>
    <property type="match status" value="1"/>
</dbReference>
<dbReference type="PROSITE" id="PS00108">
    <property type="entry name" value="PROTEIN_KINASE_ST"/>
    <property type="match status" value="1"/>
</dbReference>
<protein>
    <submittedName>
        <fullName evidence="7 8">Serine/threonine-protein kinase</fullName>
    </submittedName>
</protein>
<keyword evidence="3 7" id="KW-0418">Kinase</keyword>
<dbReference type="InterPro" id="IPR000719">
    <property type="entry name" value="Prot_kinase_dom"/>
</dbReference>
<name>A0AAC8Q4M0_9BACT</name>
<feature type="domain" description="Protein kinase" evidence="6">
    <location>
        <begin position="25"/>
        <end position="299"/>
    </location>
</feature>
<dbReference type="GO" id="GO:0005524">
    <property type="term" value="F:ATP binding"/>
    <property type="evidence" value="ECO:0007669"/>
    <property type="project" value="UniProtKB-KW"/>
</dbReference>
<keyword evidence="4" id="KW-0067">ATP-binding</keyword>
<reference evidence="8 10" key="2">
    <citation type="submission" date="2018-08" db="EMBL/GenBank/DDBJ databases">
        <title>Genomic Encyclopedia of Archaeal and Bacterial Type Strains, Phase II (KMG-II): from individual species to whole genera.</title>
        <authorList>
            <person name="Goeker M."/>
        </authorList>
    </citation>
    <scope>NUCLEOTIDE SEQUENCE [LARGE SCALE GENOMIC DNA]</scope>
    <source>
        <strain evidence="8 10">DSM 2261</strain>
    </source>
</reference>
<sequence length="561" mass="60709">MHDEMDGVGSWPPREWVTGGRVAGFTLEGKIATGSFGTVFKASRDGRAFAVKLVRMSPRSEREVDALRRAQFPNVVSFLGYSLWPEDAPRFLVLALELVEGRPLDVWVREENPSALELLERVLLPLAGTLADVHAAGVVHRDVKEANIVMREADGQPVLVDFGAAAYEGARRLTMQLPPGTPEYRSPEALRFAKQWEGEPYPFGPADDLWALGVMLYWLLTRELPFGERKNPGLVRAIIEETPPAPRALNPRVPPALGALCLRMLEKAPEARYPDAVALEEALEAAAALADDSWRAPLFPALEKRSAPTPVPRARPVRRWPWGVGLGLGAAVLGGVLWGLSERRPEATQRTGSTTPLPSQQAVPRQEVASAHTTGDVGQGAASEASPTPAPAAHAATRSQEPAMKKSQTPRSLLAAGCLAGSACAGGPHQRPPPAPAECPPGAAATRERFQIPAGEVQPTIFPAFESTRIAVIREGEVTVEMLGTWGRLPEHTRFRGKAIFGTGRVYGRFSEALLPGGESVPVCLEWVSPAGVGWEMRPGSTAKEARIWWDPRIMSVFSFR</sequence>
<gene>
    <name evidence="7" type="ORF">AA314_01934</name>
    <name evidence="8" type="ORF">ATI61_104284</name>
</gene>
<feature type="region of interest" description="Disordered" evidence="5">
    <location>
        <begin position="344"/>
        <end position="411"/>
    </location>
</feature>
<proteinExistence type="predicted"/>
<keyword evidence="7" id="KW-0723">Serine/threonine-protein kinase</keyword>
<dbReference type="SUPFAM" id="SSF56112">
    <property type="entry name" value="Protein kinase-like (PK-like)"/>
    <property type="match status" value="1"/>
</dbReference>
<dbReference type="PANTHER" id="PTHR43289">
    <property type="entry name" value="MITOGEN-ACTIVATED PROTEIN KINASE KINASE KINASE 20-RELATED"/>
    <property type="match status" value="1"/>
</dbReference>
<evidence type="ECO:0000313" key="8">
    <source>
        <dbReference type="EMBL" id="REG32994.1"/>
    </source>
</evidence>
<dbReference type="CDD" id="cd14014">
    <property type="entry name" value="STKc_PknB_like"/>
    <property type="match status" value="1"/>
</dbReference>
<dbReference type="KEGG" id="age:AA314_01934"/>
<dbReference type="EMBL" id="QUMU01000004">
    <property type="protein sequence ID" value="REG32994.1"/>
    <property type="molecule type" value="Genomic_DNA"/>
</dbReference>
<evidence type="ECO:0000256" key="2">
    <source>
        <dbReference type="ARBA" id="ARBA00022741"/>
    </source>
</evidence>
<feature type="compositionally biased region" description="Low complexity" evidence="5">
    <location>
        <begin position="381"/>
        <end position="397"/>
    </location>
</feature>
<dbReference type="PANTHER" id="PTHR43289:SF6">
    <property type="entry name" value="SERINE_THREONINE-PROTEIN KINASE NEKL-3"/>
    <property type="match status" value="1"/>
</dbReference>
<evidence type="ECO:0000256" key="5">
    <source>
        <dbReference type="SAM" id="MobiDB-lite"/>
    </source>
</evidence>
<evidence type="ECO:0000313" key="9">
    <source>
        <dbReference type="Proteomes" id="UP000035579"/>
    </source>
</evidence>
<dbReference type="EMBL" id="CP011509">
    <property type="protein sequence ID" value="AKJ00308.1"/>
    <property type="molecule type" value="Genomic_DNA"/>
</dbReference>
<evidence type="ECO:0000259" key="6">
    <source>
        <dbReference type="PROSITE" id="PS50011"/>
    </source>
</evidence>
<feature type="region of interest" description="Disordered" evidence="5">
    <location>
        <begin position="424"/>
        <end position="443"/>
    </location>
</feature>
<dbReference type="Pfam" id="PF00069">
    <property type="entry name" value="Pkinase"/>
    <property type="match status" value="1"/>
</dbReference>
<dbReference type="Gene3D" id="1.10.510.10">
    <property type="entry name" value="Transferase(Phosphotransferase) domain 1"/>
    <property type="match status" value="1"/>
</dbReference>
<feature type="compositionally biased region" description="Polar residues" evidence="5">
    <location>
        <begin position="348"/>
        <end position="363"/>
    </location>
</feature>
<reference evidence="7 9" key="1">
    <citation type="submission" date="2015-05" db="EMBL/GenBank/DDBJ databases">
        <title>Genome assembly of Archangium gephyra DSM 2261.</title>
        <authorList>
            <person name="Sharma G."/>
            <person name="Subramanian S."/>
        </authorList>
    </citation>
    <scope>NUCLEOTIDE SEQUENCE [LARGE SCALE GENOMIC DNA]</scope>
    <source>
        <strain evidence="7 9">DSM 2261</strain>
    </source>
</reference>
<evidence type="ECO:0000313" key="10">
    <source>
        <dbReference type="Proteomes" id="UP000256345"/>
    </source>
</evidence>
<keyword evidence="1" id="KW-0808">Transferase</keyword>
<dbReference type="SMART" id="SM00220">
    <property type="entry name" value="S_TKc"/>
    <property type="match status" value="1"/>
</dbReference>
<keyword evidence="10" id="KW-1185">Reference proteome</keyword>
<dbReference type="InterPro" id="IPR008271">
    <property type="entry name" value="Ser/Thr_kinase_AS"/>
</dbReference>
<feature type="compositionally biased region" description="Pro residues" evidence="5">
    <location>
        <begin position="430"/>
        <end position="439"/>
    </location>
</feature>
<dbReference type="Proteomes" id="UP000035579">
    <property type="component" value="Chromosome"/>
</dbReference>
<evidence type="ECO:0000313" key="7">
    <source>
        <dbReference type="EMBL" id="AKJ00308.1"/>
    </source>
</evidence>
<evidence type="ECO:0000256" key="1">
    <source>
        <dbReference type="ARBA" id="ARBA00022679"/>
    </source>
</evidence>
<keyword evidence="2" id="KW-0547">Nucleotide-binding</keyword>
<dbReference type="InterPro" id="IPR011009">
    <property type="entry name" value="Kinase-like_dom_sf"/>
</dbReference>
<dbReference type="Proteomes" id="UP000256345">
    <property type="component" value="Unassembled WGS sequence"/>
</dbReference>
<dbReference type="GO" id="GO:0004674">
    <property type="term" value="F:protein serine/threonine kinase activity"/>
    <property type="evidence" value="ECO:0007669"/>
    <property type="project" value="UniProtKB-KW"/>
</dbReference>
<dbReference type="RefSeq" id="WP_047855164.1">
    <property type="nucleotide sequence ID" value="NZ_CP011509.1"/>
</dbReference>
<evidence type="ECO:0000256" key="3">
    <source>
        <dbReference type="ARBA" id="ARBA00022777"/>
    </source>
</evidence>
<organism evidence="7 9">
    <name type="scientific">Archangium gephyra</name>
    <dbReference type="NCBI Taxonomy" id="48"/>
    <lineage>
        <taxon>Bacteria</taxon>
        <taxon>Pseudomonadati</taxon>
        <taxon>Myxococcota</taxon>
        <taxon>Myxococcia</taxon>
        <taxon>Myxococcales</taxon>
        <taxon>Cystobacterineae</taxon>
        <taxon>Archangiaceae</taxon>
        <taxon>Archangium</taxon>
    </lineage>
</organism>
<accession>A0AAC8Q4M0</accession>
<dbReference type="AlphaFoldDB" id="A0AAC8Q4M0"/>
<dbReference type="PROSITE" id="PS50011">
    <property type="entry name" value="PROTEIN_KINASE_DOM"/>
    <property type="match status" value="1"/>
</dbReference>
<evidence type="ECO:0000256" key="4">
    <source>
        <dbReference type="ARBA" id="ARBA00022840"/>
    </source>
</evidence>